<sequence length="136" mass="15109">MHKISLGLVLLSSLSCSKKDLPSTSLVGHWQLVSYCKPATDSTCTPLTIPSDKQVLVTFKKNGDFEETYGNTLPIHYAFLGCGNGKYSLEDTSVRIRALCMSSTQGRLFQQVQLDENRLILTPDGTGEYMFKRLGR</sequence>
<dbReference type="AlphaFoldDB" id="A0A2S7ISD9"/>
<accession>A0A2S7ISD9</accession>
<keyword evidence="2" id="KW-1185">Reference proteome</keyword>
<dbReference type="RefSeq" id="WP_104713122.1">
    <property type="nucleotide sequence ID" value="NZ_PTRA01000001.1"/>
</dbReference>
<evidence type="ECO:0000313" key="1">
    <source>
        <dbReference type="EMBL" id="PQA60637.1"/>
    </source>
</evidence>
<evidence type="ECO:0000313" key="2">
    <source>
        <dbReference type="Proteomes" id="UP000239590"/>
    </source>
</evidence>
<gene>
    <name evidence="1" type="ORF">C5O19_13780</name>
</gene>
<dbReference type="PROSITE" id="PS51257">
    <property type="entry name" value="PROKAR_LIPOPROTEIN"/>
    <property type="match status" value="1"/>
</dbReference>
<comment type="caution">
    <text evidence="1">The sequence shown here is derived from an EMBL/GenBank/DDBJ whole genome shotgun (WGS) entry which is preliminary data.</text>
</comment>
<dbReference type="OrthoDB" id="953591at2"/>
<evidence type="ECO:0008006" key="3">
    <source>
        <dbReference type="Google" id="ProtNLM"/>
    </source>
</evidence>
<organism evidence="1 2">
    <name type="scientific">Siphonobacter curvatus</name>
    <dbReference type="NCBI Taxonomy" id="2094562"/>
    <lineage>
        <taxon>Bacteria</taxon>
        <taxon>Pseudomonadati</taxon>
        <taxon>Bacteroidota</taxon>
        <taxon>Cytophagia</taxon>
        <taxon>Cytophagales</taxon>
        <taxon>Cytophagaceae</taxon>
        <taxon>Siphonobacter</taxon>
    </lineage>
</organism>
<proteinExistence type="predicted"/>
<protein>
    <recommendedName>
        <fullName evidence="3">Lipocalin-like domain-containing protein</fullName>
    </recommendedName>
</protein>
<name>A0A2S7ISD9_9BACT</name>
<reference evidence="2" key="1">
    <citation type="submission" date="2018-02" db="EMBL/GenBank/DDBJ databases">
        <title>Genome sequencing of Solimonas sp. HR-BB.</title>
        <authorList>
            <person name="Lee Y."/>
            <person name="Jeon C.O."/>
        </authorList>
    </citation>
    <scope>NUCLEOTIDE SEQUENCE [LARGE SCALE GENOMIC DNA]</scope>
    <source>
        <strain evidence="2">HR-U</strain>
    </source>
</reference>
<dbReference type="EMBL" id="PTRA01000001">
    <property type="protein sequence ID" value="PQA60637.1"/>
    <property type="molecule type" value="Genomic_DNA"/>
</dbReference>
<dbReference type="Proteomes" id="UP000239590">
    <property type="component" value="Unassembled WGS sequence"/>
</dbReference>